<organism evidence="1 2">
    <name type="scientific">Luteipulveratus mongoliensis</name>
    <dbReference type="NCBI Taxonomy" id="571913"/>
    <lineage>
        <taxon>Bacteria</taxon>
        <taxon>Bacillati</taxon>
        <taxon>Actinomycetota</taxon>
        <taxon>Actinomycetes</taxon>
        <taxon>Micrococcales</taxon>
        <taxon>Dermacoccaceae</taxon>
        <taxon>Luteipulveratus</taxon>
    </lineage>
</organism>
<dbReference type="Proteomes" id="UP000066480">
    <property type="component" value="Chromosome"/>
</dbReference>
<protein>
    <submittedName>
        <fullName evidence="1">Uncharacterized protein</fullName>
    </submittedName>
</protein>
<reference evidence="1 2" key="1">
    <citation type="submission" date="2015-03" db="EMBL/GenBank/DDBJ databases">
        <title>Luteipulveratus halotolerans sp. nov., a novel actinobacterium (Dermacoccaceae) from Sarawak, Malaysia.</title>
        <authorList>
            <person name="Juboi H."/>
            <person name="Basik A."/>
            <person name="Shamsul S.S."/>
            <person name="Arnold P."/>
            <person name="Schmitt E.K."/>
            <person name="Sanglier J.-J."/>
            <person name="Yeo T."/>
        </authorList>
    </citation>
    <scope>NUCLEOTIDE SEQUENCE [LARGE SCALE GENOMIC DNA]</scope>
    <source>
        <strain evidence="1 2">MN07-A0370</strain>
    </source>
</reference>
<keyword evidence="2" id="KW-1185">Reference proteome</keyword>
<dbReference type="AlphaFoldDB" id="A0A0K1JIV9"/>
<dbReference type="KEGG" id="lmoi:VV02_13515"/>
<evidence type="ECO:0000313" key="2">
    <source>
        <dbReference type="Proteomes" id="UP000066480"/>
    </source>
</evidence>
<evidence type="ECO:0000313" key="1">
    <source>
        <dbReference type="EMBL" id="AKU16647.1"/>
    </source>
</evidence>
<gene>
    <name evidence="1" type="ORF">VV02_13515</name>
</gene>
<dbReference type="EMBL" id="CP011112">
    <property type="protein sequence ID" value="AKU16647.1"/>
    <property type="molecule type" value="Genomic_DNA"/>
</dbReference>
<dbReference type="RefSeq" id="WP_052592178.1">
    <property type="nucleotide sequence ID" value="NZ_CP011112.1"/>
</dbReference>
<sequence>MSAASSTLPGLLLLQGDAKRIGSWVARGTVPAYVVPVGGWTAVVPAGESAAKPPYDDGLTMLANRPIPHGFRAALGFFVLDKRAVVIAHRRGWRVIPRWFVWESGRGAVRVQGLSPMRVEDLLDVAGVASGESTGVRSLMRSDEGQPMDLLRDLVDGLALPAGRLLAGSGVPTQEDAVLVTPDERDIARFERVVGEDRAIRAEQEGLE</sequence>
<accession>A0A0K1JIV9</accession>
<dbReference type="OrthoDB" id="4861076at2"/>
<proteinExistence type="predicted"/>
<dbReference type="STRING" id="571913.VV02_13515"/>
<name>A0A0K1JIV9_9MICO</name>